<dbReference type="PROSITE" id="PS00059">
    <property type="entry name" value="ADH_ZINC"/>
    <property type="match status" value="1"/>
</dbReference>
<gene>
    <name evidence="6" type="ORF">SAMN02745217_02827</name>
</gene>
<keyword evidence="7" id="KW-1185">Reference proteome</keyword>
<reference evidence="6 7" key="1">
    <citation type="submission" date="2016-12" db="EMBL/GenBank/DDBJ databases">
        <authorList>
            <person name="Song W.-J."/>
            <person name="Kurnit D.M."/>
        </authorList>
    </citation>
    <scope>NUCLEOTIDE SEQUENCE [LARGE SCALE GENOMIC DNA]</scope>
    <source>
        <strain evidence="6 7">DSM 12503</strain>
    </source>
</reference>
<dbReference type="RefSeq" id="WP_073589494.1">
    <property type="nucleotide sequence ID" value="NZ_FRFD01000008.1"/>
</dbReference>
<dbReference type="InterPro" id="IPR002328">
    <property type="entry name" value="ADH_Zn_CS"/>
</dbReference>
<dbReference type="Gene3D" id="3.90.180.10">
    <property type="entry name" value="Medium-chain alcohol dehydrogenases, catalytic domain"/>
    <property type="match status" value="1"/>
</dbReference>
<evidence type="ECO:0000256" key="3">
    <source>
        <dbReference type="ARBA" id="ARBA00023002"/>
    </source>
</evidence>
<evidence type="ECO:0000313" key="6">
    <source>
        <dbReference type="EMBL" id="SHO50634.1"/>
    </source>
</evidence>
<dbReference type="SUPFAM" id="SSF50129">
    <property type="entry name" value="GroES-like"/>
    <property type="match status" value="1"/>
</dbReference>
<dbReference type="InterPro" id="IPR036291">
    <property type="entry name" value="NAD(P)-bd_dom_sf"/>
</dbReference>
<dbReference type="STRING" id="1121345.SAMN02745217_02827"/>
<evidence type="ECO:0000256" key="1">
    <source>
        <dbReference type="ARBA" id="ARBA00022723"/>
    </source>
</evidence>
<organism evidence="6 7">
    <name type="scientific">Anaerocolumna xylanovorans DSM 12503</name>
    <dbReference type="NCBI Taxonomy" id="1121345"/>
    <lineage>
        <taxon>Bacteria</taxon>
        <taxon>Bacillati</taxon>
        <taxon>Bacillota</taxon>
        <taxon>Clostridia</taxon>
        <taxon>Lachnospirales</taxon>
        <taxon>Lachnospiraceae</taxon>
        <taxon>Anaerocolumna</taxon>
    </lineage>
</organism>
<dbReference type="Pfam" id="PF00107">
    <property type="entry name" value="ADH_zinc_N"/>
    <property type="match status" value="1"/>
</dbReference>
<proteinExistence type="inferred from homology"/>
<keyword evidence="1 4" id="KW-0479">Metal-binding</keyword>
<dbReference type="SUPFAM" id="SSF51735">
    <property type="entry name" value="NAD(P)-binding Rossmann-fold domains"/>
    <property type="match status" value="1"/>
</dbReference>
<dbReference type="InterPro" id="IPR011032">
    <property type="entry name" value="GroES-like_sf"/>
</dbReference>
<dbReference type="InterPro" id="IPR020843">
    <property type="entry name" value="ER"/>
</dbReference>
<dbReference type="Proteomes" id="UP000184612">
    <property type="component" value="Unassembled WGS sequence"/>
</dbReference>
<comment type="similarity">
    <text evidence="4">Belongs to the zinc-containing alcohol dehydrogenase family.</text>
</comment>
<dbReference type="PANTHER" id="PTHR43401:SF2">
    <property type="entry name" value="L-THREONINE 3-DEHYDROGENASE"/>
    <property type="match status" value="1"/>
</dbReference>
<keyword evidence="2 4" id="KW-0862">Zinc</keyword>
<evidence type="ECO:0000259" key="5">
    <source>
        <dbReference type="SMART" id="SM00829"/>
    </source>
</evidence>
<dbReference type="GO" id="GO:0008270">
    <property type="term" value="F:zinc ion binding"/>
    <property type="evidence" value="ECO:0007669"/>
    <property type="project" value="InterPro"/>
</dbReference>
<dbReference type="Gene3D" id="3.40.50.720">
    <property type="entry name" value="NAD(P)-binding Rossmann-like Domain"/>
    <property type="match status" value="1"/>
</dbReference>
<dbReference type="OrthoDB" id="9787435at2"/>
<accession>A0A1M7YDB9</accession>
<dbReference type="SMART" id="SM00829">
    <property type="entry name" value="PKS_ER"/>
    <property type="match status" value="1"/>
</dbReference>
<feature type="domain" description="Enoyl reductase (ER)" evidence="5">
    <location>
        <begin position="8"/>
        <end position="345"/>
    </location>
</feature>
<dbReference type="AlphaFoldDB" id="A0A1M7YDB9"/>
<dbReference type="InterPro" id="IPR013154">
    <property type="entry name" value="ADH-like_N"/>
</dbReference>
<dbReference type="InterPro" id="IPR050129">
    <property type="entry name" value="Zn_alcohol_dh"/>
</dbReference>
<dbReference type="InterPro" id="IPR013149">
    <property type="entry name" value="ADH-like_C"/>
</dbReference>
<dbReference type="GO" id="GO:0016491">
    <property type="term" value="F:oxidoreductase activity"/>
    <property type="evidence" value="ECO:0007669"/>
    <property type="project" value="UniProtKB-KW"/>
</dbReference>
<keyword evidence="3" id="KW-0560">Oxidoreductase</keyword>
<sequence length="348" mass="38083">MKAAVFYGIEDIRIEEREIPHIGPDEYLIKVKAAAICGSELRTYLHGHAKIKEPQILGHEFAGEVVEIGENIRGLTVGERVSVHPGIPCGHCYYCDQGYQNLCEERKNISIHYPGAFAEYVKIPGKTLELGTCVKIPENIPYEVAALGDPVVSALNGEEMIDARLGDSILILGCGPIGMLHAMVARLKGASTIILANRSRNRLELAKERNLADYYFCLESDGDLKEFVKKVTGGRGPNKVVVANTSKASAKQGVEVVAKGGLVQLFAGFPKDNPFLDLDGNLIHYNQLTVSSSYGSTPRQFQLAEKLLFEGKIDGASLITHRLPLDEINKGFELMKSGEALKVILTYE</sequence>
<evidence type="ECO:0000256" key="4">
    <source>
        <dbReference type="RuleBase" id="RU361277"/>
    </source>
</evidence>
<protein>
    <submittedName>
        <fullName evidence="6">L-iditol 2-dehydrogenase</fullName>
    </submittedName>
</protein>
<name>A0A1M7YDB9_9FIRM</name>
<evidence type="ECO:0000313" key="7">
    <source>
        <dbReference type="Proteomes" id="UP000184612"/>
    </source>
</evidence>
<evidence type="ECO:0000256" key="2">
    <source>
        <dbReference type="ARBA" id="ARBA00022833"/>
    </source>
</evidence>
<comment type="cofactor">
    <cofactor evidence="4">
        <name>Zn(2+)</name>
        <dbReference type="ChEBI" id="CHEBI:29105"/>
    </cofactor>
</comment>
<dbReference type="EMBL" id="FRFD01000008">
    <property type="protein sequence ID" value="SHO50634.1"/>
    <property type="molecule type" value="Genomic_DNA"/>
</dbReference>
<dbReference type="PANTHER" id="PTHR43401">
    <property type="entry name" value="L-THREONINE 3-DEHYDROGENASE"/>
    <property type="match status" value="1"/>
</dbReference>
<dbReference type="Pfam" id="PF08240">
    <property type="entry name" value="ADH_N"/>
    <property type="match status" value="1"/>
</dbReference>